<comment type="caution">
    <text evidence="2">The sequence shown here is derived from an EMBL/GenBank/DDBJ whole genome shotgun (WGS) entry which is preliminary data.</text>
</comment>
<sequence>MTIIILAAGLSERMGENKLLLPFNGHELILETIDKALSYSKKVKVVIGYQRERMEAVLADYPVDIVYAEDYRSGQMASTKRGIENVEDDDFAILPGDLPLITEDDFIGCEKALEKHQISRCVSYGIPGHPVMLRKENRERILSFHGTMKEYLSLYDTATYNGSIGCVFDADTPERYRMLLNGDLDLSVLH</sequence>
<dbReference type="InterPro" id="IPR029044">
    <property type="entry name" value="Nucleotide-diphossugar_trans"/>
</dbReference>
<feature type="domain" description="MobA-like NTP transferase" evidence="1">
    <location>
        <begin position="4"/>
        <end position="147"/>
    </location>
</feature>
<protein>
    <submittedName>
        <fullName evidence="2">Nucleotidyltransferase family protein</fullName>
    </submittedName>
</protein>
<reference evidence="2" key="1">
    <citation type="submission" date="2020-10" db="EMBL/GenBank/DDBJ databases">
        <authorList>
            <person name="Gilroy R."/>
        </authorList>
    </citation>
    <scope>NUCLEOTIDE SEQUENCE</scope>
    <source>
        <strain evidence="2">14700</strain>
    </source>
</reference>
<dbReference type="AlphaFoldDB" id="A0A9D9IBW4"/>
<proteinExistence type="predicted"/>
<dbReference type="Gene3D" id="3.90.550.10">
    <property type="entry name" value="Spore Coat Polysaccharide Biosynthesis Protein SpsA, Chain A"/>
    <property type="match status" value="1"/>
</dbReference>
<dbReference type="PANTHER" id="PTHR43777:SF1">
    <property type="entry name" value="MOLYBDENUM COFACTOR CYTIDYLYLTRANSFERASE"/>
    <property type="match status" value="1"/>
</dbReference>
<evidence type="ECO:0000313" key="3">
    <source>
        <dbReference type="Proteomes" id="UP000810292"/>
    </source>
</evidence>
<gene>
    <name evidence="2" type="ORF">IAA72_08195</name>
</gene>
<evidence type="ECO:0000259" key="1">
    <source>
        <dbReference type="Pfam" id="PF12804"/>
    </source>
</evidence>
<reference evidence="2" key="2">
    <citation type="journal article" date="2021" name="PeerJ">
        <title>Extensive microbial diversity within the chicken gut microbiome revealed by metagenomics and culture.</title>
        <authorList>
            <person name="Gilroy R."/>
            <person name="Ravi A."/>
            <person name="Getino M."/>
            <person name="Pursley I."/>
            <person name="Horton D.L."/>
            <person name="Alikhan N.F."/>
            <person name="Baker D."/>
            <person name="Gharbi K."/>
            <person name="Hall N."/>
            <person name="Watson M."/>
            <person name="Adriaenssens E.M."/>
            <person name="Foster-Nyarko E."/>
            <person name="Jarju S."/>
            <person name="Secka A."/>
            <person name="Antonio M."/>
            <person name="Oren A."/>
            <person name="Chaudhuri R.R."/>
            <person name="La Ragione R."/>
            <person name="Hildebrand F."/>
            <person name="Pallen M.J."/>
        </authorList>
    </citation>
    <scope>NUCLEOTIDE SEQUENCE</scope>
    <source>
        <strain evidence="2">14700</strain>
    </source>
</reference>
<accession>A0A9D9IBW4</accession>
<dbReference type="Proteomes" id="UP000810292">
    <property type="component" value="Unassembled WGS sequence"/>
</dbReference>
<organism evidence="2 3">
    <name type="scientific">Candidatus Ornithospirochaeta stercoravium</name>
    <dbReference type="NCBI Taxonomy" id="2840897"/>
    <lineage>
        <taxon>Bacteria</taxon>
        <taxon>Pseudomonadati</taxon>
        <taxon>Spirochaetota</taxon>
        <taxon>Spirochaetia</taxon>
        <taxon>Spirochaetales</taxon>
        <taxon>Spirochaetaceae</taxon>
        <taxon>Spirochaetaceae incertae sedis</taxon>
        <taxon>Candidatus Ornithospirochaeta</taxon>
    </lineage>
</organism>
<dbReference type="GO" id="GO:0016779">
    <property type="term" value="F:nucleotidyltransferase activity"/>
    <property type="evidence" value="ECO:0007669"/>
    <property type="project" value="UniProtKB-ARBA"/>
</dbReference>
<name>A0A9D9IBW4_9SPIO</name>
<dbReference type="CDD" id="cd04182">
    <property type="entry name" value="GT_2_like_f"/>
    <property type="match status" value="1"/>
</dbReference>
<dbReference type="SUPFAM" id="SSF53448">
    <property type="entry name" value="Nucleotide-diphospho-sugar transferases"/>
    <property type="match status" value="1"/>
</dbReference>
<evidence type="ECO:0000313" key="2">
    <source>
        <dbReference type="EMBL" id="MBO8469748.1"/>
    </source>
</evidence>
<dbReference type="InterPro" id="IPR025877">
    <property type="entry name" value="MobA-like_NTP_Trfase"/>
</dbReference>
<dbReference type="PANTHER" id="PTHR43777">
    <property type="entry name" value="MOLYBDENUM COFACTOR CYTIDYLYLTRANSFERASE"/>
    <property type="match status" value="1"/>
</dbReference>
<dbReference type="EMBL" id="JADIMF010000138">
    <property type="protein sequence ID" value="MBO8469748.1"/>
    <property type="molecule type" value="Genomic_DNA"/>
</dbReference>
<dbReference type="Pfam" id="PF12804">
    <property type="entry name" value="NTP_transf_3"/>
    <property type="match status" value="1"/>
</dbReference>